<dbReference type="SUPFAM" id="SSF47384">
    <property type="entry name" value="Homodimeric domain of signal transducing histidine kinase"/>
    <property type="match status" value="1"/>
</dbReference>
<dbReference type="EC" id="2.7.13.3" evidence="3"/>
<evidence type="ECO:0000256" key="2">
    <source>
        <dbReference type="ARBA" id="ARBA00004236"/>
    </source>
</evidence>
<dbReference type="Proteomes" id="UP000230088">
    <property type="component" value="Unassembled WGS sequence"/>
</dbReference>
<keyword evidence="9" id="KW-0067">ATP-binding</keyword>
<keyword evidence="7" id="KW-0547">Nucleotide-binding</keyword>
<dbReference type="GO" id="GO:0009927">
    <property type="term" value="F:histidine phosphotransfer kinase activity"/>
    <property type="evidence" value="ECO:0007669"/>
    <property type="project" value="TreeGrafter"/>
</dbReference>
<gene>
    <name evidence="14" type="ORF">COT33_00095</name>
</gene>
<dbReference type="GO" id="GO:0005886">
    <property type="term" value="C:plasma membrane"/>
    <property type="evidence" value="ECO:0007669"/>
    <property type="project" value="UniProtKB-SubCell"/>
</dbReference>
<comment type="catalytic activity">
    <reaction evidence="1">
        <text>ATP + protein L-histidine = ADP + protein N-phospho-L-histidine.</text>
        <dbReference type="EC" id="2.7.13.3"/>
    </reaction>
</comment>
<organism evidence="14 15">
    <name type="scientific">Candidatus Nealsonbacteria bacterium CG08_land_8_20_14_0_20_38_20</name>
    <dbReference type="NCBI Taxonomy" id="1974705"/>
    <lineage>
        <taxon>Bacteria</taxon>
        <taxon>Candidatus Nealsoniibacteriota</taxon>
    </lineage>
</organism>
<dbReference type="SMART" id="SM00388">
    <property type="entry name" value="HisKA"/>
    <property type="match status" value="1"/>
</dbReference>
<dbReference type="Pfam" id="PF00512">
    <property type="entry name" value="HisKA"/>
    <property type="match status" value="1"/>
</dbReference>
<keyword evidence="6" id="KW-0808">Transferase</keyword>
<evidence type="ECO:0000256" key="11">
    <source>
        <dbReference type="ARBA" id="ARBA00023136"/>
    </source>
</evidence>
<dbReference type="InterPro" id="IPR004358">
    <property type="entry name" value="Sig_transdc_His_kin-like_C"/>
</dbReference>
<evidence type="ECO:0000256" key="12">
    <source>
        <dbReference type="SAM" id="Phobius"/>
    </source>
</evidence>
<evidence type="ECO:0000256" key="10">
    <source>
        <dbReference type="ARBA" id="ARBA00023012"/>
    </source>
</evidence>
<dbReference type="PANTHER" id="PTHR43047:SF72">
    <property type="entry name" value="OSMOSENSING HISTIDINE PROTEIN KINASE SLN1"/>
    <property type="match status" value="1"/>
</dbReference>
<dbReference type="PANTHER" id="PTHR43047">
    <property type="entry name" value="TWO-COMPONENT HISTIDINE PROTEIN KINASE"/>
    <property type="match status" value="1"/>
</dbReference>
<dbReference type="SUPFAM" id="SSF55874">
    <property type="entry name" value="ATPase domain of HSP90 chaperone/DNA topoisomerase II/histidine kinase"/>
    <property type="match status" value="1"/>
</dbReference>
<name>A0A2H0YMR0_9BACT</name>
<dbReference type="InterPro" id="IPR036890">
    <property type="entry name" value="HATPase_C_sf"/>
</dbReference>
<sequence>MLKFLKRGFVFIKENPKILYSLFLIILIPFAIFYNTSFSMRAFQKNIDFALQSNALLSESILESFISDLVLKPEILVEKVVKISNENPEISKIWLAVSEGEKFKIIASKNKEEIGIEIEGRIINLAWSENQALAYQSSENGKRFWEVVKPIQDAEGKKFGIIGIAISLGKTDDLVRKTVFKSYLIATIAIILALFLIIHHTQLFGYVTLSKQLQKLDKMKDDFIRMAIHEVQSPIVNLRNYTQALKEEMGDRLSDIQREYVSRIVTSATRLTNLISDMLEVSRIEQGRTSLVAEKVSPRETIKEVVAELRQKAEDKGLKIVFEDAPDIFFISANSNRLKETLYNLIDNAIKYTLKGKVGVKIKIDQSRRKCYISVEDTGLGISAENQKQLFEKFYRVKTKETADISGTGLGLWISKALTEKMGGEIFIESIEGTGSKFTISFPLIKS</sequence>
<evidence type="ECO:0000256" key="6">
    <source>
        <dbReference type="ARBA" id="ARBA00022679"/>
    </source>
</evidence>
<evidence type="ECO:0000256" key="9">
    <source>
        <dbReference type="ARBA" id="ARBA00022840"/>
    </source>
</evidence>
<comment type="subcellular location">
    <subcellularLocation>
        <location evidence="2">Cell membrane</location>
    </subcellularLocation>
</comment>
<comment type="caution">
    <text evidence="14">The sequence shown here is derived from an EMBL/GenBank/DDBJ whole genome shotgun (WGS) entry which is preliminary data.</text>
</comment>
<dbReference type="GO" id="GO:0005524">
    <property type="term" value="F:ATP binding"/>
    <property type="evidence" value="ECO:0007669"/>
    <property type="project" value="UniProtKB-KW"/>
</dbReference>
<dbReference type="PROSITE" id="PS50109">
    <property type="entry name" value="HIS_KIN"/>
    <property type="match status" value="1"/>
</dbReference>
<feature type="transmembrane region" description="Helical" evidence="12">
    <location>
        <begin position="18"/>
        <end position="36"/>
    </location>
</feature>
<dbReference type="GO" id="GO:0000155">
    <property type="term" value="F:phosphorelay sensor kinase activity"/>
    <property type="evidence" value="ECO:0007669"/>
    <property type="project" value="InterPro"/>
</dbReference>
<dbReference type="EMBL" id="PEYD01000003">
    <property type="protein sequence ID" value="PIS39784.1"/>
    <property type="molecule type" value="Genomic_DNA"/>
</dbReference>
<proteinExistence type="predicted"/>
<evidence type="ECO:0000256" key="7">
    <source>
        <dbReference type="ARBA" id="ARBA00022741"/>
    </source>
</evidence>
<keyword evidence="12" id="KW-0812">Transmembrane</keyword>
<dbReference type="CDD" id="cd18773">
    <property type="entry name" value="PDC1_HK_sensor"/>
    <property type="match status" value="1"/>
</dbReference>
<accession>A0A2H0YMR0</accession>
<keyword evidence="5" id="KW-0597">Phosphoprotein</keyword>
<dbReference type="InterPro" id="IPR005467">
    <property type="entry name" value="His_kinase_dom"/>
</dbReference>
<evidence type="ECO:0000256" key="4">
    <source>
        <dbReference type="ARBA" id="ARBA00022475"/>
    </source>
</evidence>
<dbReference type="InterPro" id="IPR003661">
    <property type="entry name" value="HisK_dim/P_dom"/>
</dbReference>
<dbReference type="Gene3D" id="3.30.565.10">
    <property type="entry name" value="Histidine kinase-like ATPase, C-terminal domain"/>
    <property type="match status" value="1"/>
</dbReference>
<evidence type="ECO:0000313" key="14">
    <source>
        <dbReference type="EMBL" id="PIS39784.1"/>
    </source>
</evidence>
<dbReference type="Pfam" id="PF02518">
    <property type="entry name" value="HATPase_c"/>
    <property type="match status" value="1"/>
</dbReference>
<keyword evidence="10" id="KW-0902">Two-component regulatory system</keyword>
<evidence type="ECO:0000259" key="13">
    <source>
        <dbReference type="PROSITE" id="PS50109"/>
    </source>
</evidence>
<evidence type="ECO:0000256" key="3">
    <source>
        <dbReference type="ARBA" id="ARBA00012438"/>
    </source>
</evidence>
<keyword evidence="4" id="KW-1003">Cell membrane</keyword>
<keyword evidence="11 12" id="KW-0472">Membrane</keyword>
<dbReference type="FunFam" id="3.30.565.10:FF:000023">
    <property type="entry name" value="PAS domain-containing sensor histidine kinase"/>
    <property type="match status" value="1"/>
</dbReference>
<evidence type="ECO:0000256" key="5">
    <source>
        <dbReference type="ARBA" id="ARBA00022553"/>
    </source>
</evidence>
<feature type="transmembrane region" description="Helical" evidence="12">
    <location>
        <begin position="183"/>
        <end position="209"/>
    </location>
</feature>
<feature type="domain" description="Histidine kinase" evidence="13">
    <location>
        <begin position="226"/>
        <end position="446"/>
    </location>
</feature>
<dbReference type="InterPro" id="IPR003594">
    <property type="entry name" value="HATPase_dom"/>
</dbReference>
<keyword evidence="8" id="KW-0418">Kinase</keyword>
<evidence type="ECO:0000256" key="1">
    <source>
        <dbReference type="ARBA" id="ARBA00000085"/>
    </source>
</evidence>
<evidence type="ECO:0000256" key="8">
    <source>
        <dbReference type="ARBA" id="ARBA00022777"/>
    </source>
</evidence>
<dbReference type="PRINTS" id="PR00344">
    <property type="entry name" value="BCTRLSENSOR"/>
</dbReference>
<dbReference type="SMART" id="SM00387">
    <property type="entry name" value="HATPase_c"/>
    <property type="match status" value="1"/>
</dbReference>
<dbReference type="CDD" id="cd00082">
    <property type="entry name" value="HisKA"/>
    <property type="match status" value="1"/>
</dbReference>
<dbReference type="Gene3D" id="1.10.287.130">
    <property type="match status" value="1"/>
</dbReference>
<protein>
    <recommendedName>
        <fullName evidence="3">histidine kinase</fullName>
        <ecNumber evidence="3">2.7.13.3</ecNumber>
    </recommendedName>
</protein>
<keyword evidence="12" id="KW-1133">Transmembrane helix</keyword>
<evidence type="ECO:0000313" key="15">
    <source>
        <dbReference type="Proteomes" id="UP000230088"/>
    </source>
</evidence>
<dbReference type="AlphaFoldDB" id="A0A2H0YMR0"/>
<reference evidence="15" key="1">
    <citation type="submission" date="2017-09" db="EMBL/GenBank/DDBJ databases">
        <title>Depth-based differentiation of microbial function through sediment-hosted aquifers and enrichment of novel symbionts in the deep terrestrial subsurface.</title>
        <authorList>
            <person name="Probst A.J."/>
            <person name="Ladd B."/>
            <person name="Jarett J.K."/>
            <person name="Geller-Mcgrath D.E."/>
            <person name="Sieber C.M.K."/>
            <person name="Emerson J.B."/>
            <person name="Anantharaman K."/>
            <person name="Thomas B.C."/>
            <person name="Malmstrom R."/>
            <person name="Stieglmeier M."/>
            <person name="Klingl A."/>
            <person name="Woyke T."/>
            <person name="Ryan C.M."/>
            <person name="Banfield J.F."/>
        </authorList>
    </citation>
    <scope>NUCLEOTIDE SEQUENCE [LARGE SCALE GENOMIC DNA]</scope>
</reference>
<dbReference type="InterPro" id="IPR036097">
    <property type="entry name" value="HisK_dim/P_sf"/>
</dbReference>